<keyword evidence="2" id="KW-1133">Transmembrane helix</keyword>
<protein>
    <submittedName>
        <fullName evidence="3">Uncharacterized protein</fullName>
    </submittedName>
</protein>
<dbReference type="RefSeq" id="XP_040724916.1">
    <property type="nucleotide sequence ID" value="XM_040872324.1"/>
</dbReference>
<evidence type="ECO:0000313" key="4">
    <source>
        <dbReference type="Proteomes" id="UP000193685"/>
    </source>
</evidence>
<organism evidence="3 4">
    <name type="scientific">Protomyces lactucae-debilis</name>
    <dbReference type="NCBI Taxonomy" id="2754530"/>
    <lineage>
        <taxon>Eukaryota</taxon>
        <taxon>Fungi</taxon>
        <taxon>Dikarya</taxon>
        <taxon>Ascomycota</taxon>
        <taxon>Taphrinomycotina</taxon>
        <taxon>Taphrinomycetes</taxon>
        <taxon>Taphrinales</taxon>
        <taxon>Protomycetaceae</taxon>
        <taxon>Protomyces</taxon>
    </lineage>
</organism>
<evidence type="ECO:0000256" key="1">
    <source>
        <dbReference type="SAM" id="MobiDB-lite"/>
    </source>
</evidence>
<feature type="region of interest" description="Disordered" evidence="1">
    <location>
        <begin position="82"/>
        <end position="102"/>
    </location>
</feature>
<gene>
    <name evidence="3" type="ORF">BCR37DRAFT_46815</name>
</gene>
<dbReference type="Proteomes" id="UP000193685">
    <property type="component" value="Unassembled WGS sequence"/>
</dbReference>
<name>A0A1Y2FC94_PROLT</name>
<evidence type="ECO:0000256" key="2">
    <source>
        <dbReference type="SAM" id="Phobius"/>
    </source>
</evidence>
<dbReference type="GeneID" id="63788923"/>
<keyword evidence="2" id="KW-0812">Transmembrane</keyword>
<keyword evidence="2" id="KW-0472">Membrane</keyword>
<dbReference type="EMBL" id="MCFI01000011">
    <property type="protein sequence ID" value="ORY81540.1"/>
    <property type="molecule type" value="Genomic_DNA"/>
</dbReference>
<accession>A0A1Y2FC94</accession>
<evidence type="ECO:0000313" key="3">
    <source>
        <dbReference type="EMBL" id="ORY81540.1"/>
    </source>
</evidence>
<comment type="caution">
    <text evidence="3">The sequence shown here is derived from an EMBL/GenBank/DDBJ whole genome shotgun (WGS) entry which is preliminary data.</text>
</comment>
<reference evidence="3 4" key="1">
    <citation type="submission" date="2016-07" db="EMBL/GenBank/DDBJ databases">
        <title>Pervasive Adenine N6-methylation of Active Genes in Fungi.</title>
        <authorList>
            <consortium name="DOE Joint Genome Institute"/>
            <person name="Mondo S.J."/>
            <person name="Dannebaum R.O."/>
            <person name="Kuo R.C."/>
            <person name="Labutti K."/>
            <person name="Haridas S."/>
            <person name="Kuo A."/>
            <person name="Salamov A."/>
            <person name="Ahrendt S.R."/>
            <person name="Lipzen A."/>
            <person name="Sullivan W."/>
            <person name="Andreopoulos W.B."/>
            <person name="Clum A."/>
            <person name="Lindquist E."/>
            <person name="Daum C."/>
            <person name="Ramamoorthy G.K."/>
            <person name="Gryganskyi A."/>
            <person name="Culley D."/>
            <person name="Magnuson J.K."/>
            <person name="James T.Y."/>
            <person name="O'Malley M.A."/>
            <person name="Stajich J.E."/>
            <person name="Spatafora J.W."/>
            <person name="Visel A."/>
            <person name="Grigoriev I.V."/>
        </authorList>
    </citation>
    <scope>NUCLEOTIDE SEQUENCE [LARGE SCALE GENOMIC DNA]</scope>
    <source>
        <strain evidence="3 4">12-1054</strain>
    </source>
</reference>
<dbReference type="AlphaFoldDB" id="A0A1Y2FC94"/>
<keyword evidence="4" id="KW-1185">Reference proteome</keyword>
<proteinExistence type="predicted"/>
<sequence>MHRRLSHPRACLPLCVLRILIYCPFALSLVCSSLHLLLLLLLFLFPIAIHNHTHTHTDTVYHHSSIISSAHSSLQTYSSLEAHTHHSPCPKRPITTRGPPYREEAHSLHPLPTCHSIQVNRSSVISTVKYTISQAIIASRLLLASSAHRQVQEAQTAGALPADHQSHLE</sequence>
<feature type="transmembrane region" description="Helical" evidence="2">
    <location>
        <begin position="20"/>
        <end position="45"/>
    </location>
</feature>